<dbReference type="EMBL" id="VSRR010001881">
    <property type="protein sequence ID" value="MPC28257.1"/>
    <property type="molecule type" value="Genomic_DNA"/>
</dbReference>
<reference evidence="2 3" key="1">
    <citation type="submission" date="2019-05" db="EMBL/GenBank/DDBJ databases">
        <title>Another draft genome of Portunus trituberculatus and its Hox gene families provides insights of decapod evolution.</title>
        <authorList>
            <person name="Jeong J.-H."/>
            <person name="Song I."/>
            <person name="Kim S."/>
            <person name="Choi T."/>
            <person name="Kim D."/>
            <person name="Ryu S."/>
            <person name="Kim W."/>
        </authorList>
    </citation>
    <scope>NUCLEOTIDE SEQUENCE [LARGE SCALE GENOMIC DNA]</scope>
    <source>
        <tissue evidence="2">Muscle</tissue>
    </source>
</reference>
<keyword evidence="1" id="KW-0812">Transmembrane</keyword>
<comment type="caution">
    <text evidence="2">The sequence shown here is derived from an EMBL/GenBank/DDBJ whole genome shotgun (WGS) entry which is preliminary data.</text>
</comment>
<feature type="transmembrane region" description="Helical" evidence="1">
    <location>
        <begin position="33"/>
        <end position="51"/>
    </location>
</feature>
<evidence type="ECO:0000256" key="1">
    <source>
        <dbReference type="SAM" id="Phobius"/>
    </source>
</evidence>
<evidence type="ECO:0000313" key="3">
    <source>
        <dbReference type="Proteomes" id="UP000324222"/>
    </source>
</evidence>
<sequence length="65" mass="7382">MSSKGRQCPPLDSSVGWNAATITSCGNFPYINYYHHTIIITIITIIIMNRSSSIWQGQVRRVKVR</sequence>
<evidence type="ECO:0000313" key="2">
    <source>
        <dbReference type="EMBL" id="MPC28257.1"/>
    </source>
</evidence>
<dbReference type="PROSITE" id="PS51257">
    <property type="entry name" value="PROKAR_LIPOPROTEIN"/>
    <property type="match status" value="1"/>
</dbReference>
<accession>A0A5B7E4I4</accession>
<gene>
    <name evidence="2" type="ORF">E2C01_021457</name>
</gene>
<keyword evidence="3" id="KW-1185">Reference proteome</keyword>
<name>A0A5B7E4I4_PORTR</name>
<dbReference type="Proteomes" id="UP000324222">
    <property type="component" value="Unassembled WGS sequence"/>
</dbReference>
<keyword evidence="1" id="KW-1133">Transmembrane helix</keyword>
<dbReference type="AlphaFoldDB" id="A0A5B7E4I4"/>
<proteinExistence type="predicted"/>
<keyword evidence="1" id="KW-0472">Membrane</keyword>
<organism evidence="2 3">
    <name type="scientific">Portunus trituberculatus</name>
    <name type="common">Swimming crab</name>
    <name type="synonym">Neptunus trituberculatus</name>
    <dbReference type="NCBI Taxonomy" id="210409"/>
    <lineage>
        <taxon>Eukaryota</taxon>
        <taxon>Metazoa</taxon>
        <taxon>Ecdysozoa</taxon>
        <taxon>Arthropoda</taxon>
        <taxon>Crustacea</taxon>
        <taxon>Multicrustacea</taxon>
        <taxon>Malacostraca</taxon>
        <taxon>Eumalacostraca</taxon>
        <taxon>Eucarida</taxon>
        <taxon>Decapoda</taxon>
        <taxon>Pleocyemata</taxon>
        <taxon>Brachyura</taxon>
        <taxon>Eubrachyura</taxon>
        <taxon>Portunoidea</taxon>
        <taxon>Portunidae</taxon>
        <taxon>Portuninae</taxon>
        <taxon>Portunus</taxon>
    </lineage>
</organism>
<protein>
    <submittedName>
        <fullName evidence="2">Uncharacterized protein</fullName>
    </submittedName>
</protein>